<evidence type="ECO:0000256" key="2">
    <source>
        <dbReference type="ARBA" id="ARBA00023125"/>
    </source>
</evidence>
<dbReference type="PANTHER" id="PTHR47893:SF1">
    <property type="entry name" value="REGULATORY PROTEIN PCHR"/>
    <property type="match status" value="1"/>
</dbReference>
<dbReference type="Proteomes" id="UP000678679">
    <property type="component" value="Chromosome 1"/>
</dbReference>
<dbReference type="PRINTS" id="PR00032">
    <property type="entry name" value="HTHARAC"/>
</dbReference>
<name>A0AAX1N4D5_9BACT</name>
<keyword evidence="1" id="KW-0805">Transcription regulation</keyword>
<dbReference type="PROSITE" id="PS00041">
    <property type="entry name" value="HTH_ARAC_FAMILY_1"/>
    <property type="match status" value="1"/>
</dbReference>
<keyword evidence="2" id="KW-0238">DNA-binding</keyword>
<dbReference type="GO" id="GO:0043565">
    <property type="term" value="F:sequence-specific DNA binding"/>
    <property type="evidence" value="ECO:0007669"/>
    <property type="project" value="InterPro"/>
</dbReference>
<dbReference type="AlphaFoldDB" id="A0AAX1N4D5"/>
<evidence type="ECO:0000313" key="5">
    <source>
        <dbReference type="EMBL" id="QWG01241.1"/>
    </source>
</evidence>
<organism evidence="5 6">
    <name type="scientific">Flammeovirga yaeyamensis</name>
    <dbReference type="NCBI Taxonomy" id="367791"/>
    <lineage>
        <taxon>Bacteria</taxon>
        <taxon>Pseudomonadati</taxon>
        <taxon>Bacteroidota</taxon>
        <taxon>Cytophagia</taxon>
        <taxon>Cytophagales</taxon>
        <taxon>Flammeovirgaceae</taxon>
        <taxon>Flammeovirga</taxon>
    </lineage>
</organism>
<accession>A0AAX1N4D5</accession>
<dbReference type="GO" id="GO:0003700">
    <property type="term" value="F:DNA-binding transcription factor activity"/>
    <property type="evidence" value="ECO:0007669"/>
    <property type="project" value="InterPro"/>
</dbReference>
<dbReference type="InterPro" id="IPR020449">
    <property type="entry name" value="Tscrpt_reg_AraC-type_HTH"/>
</dbReference>
<dbReference type="SUPFAM" id="SSF46689">
    <property type="entry name" value="Homeodomain-like"/>
    <property type="match status" value="2"/>
</dbReference>
<evidence type="ECO:0000259" key="4">
    <source>
        <dbReference type="PROSITE" id="PS01124"/>
    </source>
</evidence>
<reference evidence="5 6" key="1">
    <citation type="submission" date="2021-05" db="EMBL/GenBank/DDBJ databases">
        <title>Comparative genomic studies on the polysaccharide-degrading batcterial strains of the Flammeovirga genus.</title>
        <authorList>
            <person name="Zewei F."/>
            <person name="Zheng Z."/>
            <person name="Yu L."/>
            <person name="Ruyue G."/>
            <person name="Yanhong M."/>
            <person name="Yuanyuan C."/>
            <person name="Jingyan G."/>
            <person name="Wenjun H."/>
        </authorList>
    </citation>
    <scope>NUCLEOTIDE SEQUENCE [LARGE SCALE GENOMIC DNA]</scope>
    <source>
        <strain evidence="5 6">NBRC:100898</strain>
    </source>
</reference>
<sequence>MSKAAKQLDILLDYWQEKLKAKRTKNQLSFDNHIGKGVLNSFLFSDEHFALQFDYLLHAPLEGDDLKDDDGFVNFLFGLPHSHQEKFVALNTDKNIELEGVILTNDSKKNIAWFQPAKVPIKAVIVKIADDEFERMISLSPPLKEKLDELGNFLIYDRLNNMMLGTLVRAFDIDKKDFFRQELIKNCLDYLITLSLQRFSLHAEEKEDMNLNMKNLFTARQLIIDQNGANIDINKLAMECGMSVSRLRLLFKTFFKQPIYKFQQQVRLEEAKRLLKENKKSMSMIAMDLGFSNASHFSMVFKKSYGISPKDFKNSQDDNN</sequence>
<keyword evidence="3" id="KW-0804">Transcription</keyword>
<dbReference type="PANTHER" id="PTHR47893">
    <property type="entry name" value="REGULATORY PROTEIN PCHR"/>
    <property type="match status" value="1"/>
</dbReference>
<evidence type="ECO:0000256" key="1">
    <source>
        <dbReference type="ARBA" id="ARBA00023015"/>
    </source>
</evidence>
<protein>
    <submittedName>
        <fullName evidence="5">Helix-turn-helix domain-containing protein</fullName>
    </submittedName>
</protein>
<dbReference type="InterPro" id="IPR018060">
    <property type="entry name" value="HTH_AraC"/>
</dbReference>
<dbReference type="InterPro" id="IPR018062">
    <property type="entry name" value="HTH_AraC-typ_CS"/>
</dbReference>
<dbReference type="PROSITE" id="PS01124">
    <property type="entry name" value="HTH_ARAC_FAMILY_2"/>
    <property type="match status" value="1"/>
</dbReference>
<dbReference type="RefSeq" id="WP_169662765.1">
    <property type="nucleotide sequence ID" value="NZ_CP076132.1"/>
</dbReference>
<evidence type="ECO:0000256" key="3">
    <source>
        <dbReference type="ARBA" id="ARBA00023163"/>
    </source>
</evidence>
<dbReference type="Gene3D" id="1.10.10.60">
    <property type="entry name" value="Homeodomain-like"/>
    <property type="match status" value="2"/>
</dbReference>
<dbReference type="Pfam" id="PF12833">
    <property type="entry name" value="HTH_18"/>
    <property type="match status" value="1"/>
</dbReference>
<evidence type="ECO:0000313" key="6">
    <source>
        <dbReference type="Proteomes" id="UP000678679"/>
    </source>
</evidence>
<dbReference type="KEGG" id="fya:KMW28_16485"/>
<keyword evidence="6" id="KW-1185">Reference proteome</keyword>
<feature type="domain" description="HTH araC/xylS-type" evidence="4">
    <location>
        <begin position="217"/>
        <end position="315"/>
    </location>
</feature>
<dbReference type="EMBL" id="CP076132">
    <property type="protein sequence ID" value="QWG01241.1"/>
    <property type="molecule type" value="Genomic_DNA"/>
</dbReference>
<dbReference type="SMART" id="SM00342">
    <property type="entry name" value="HTH_ARAC"/>
    <property type="match status" value="1"/>
</dbReference>
<dbReference type="InterPro" id="IPR053142">
    <property type="entry name" value="PchR_regulatory_protein"/>
</dbReference>
<gene>
    <name evidence="5" type="ORF">KMW28_16485</name>
</gene>
<proteinExistence type="predicted"/>
<dbReference type="InterPro" id="IPR009057">
    <property type="entry name" value="Homeodomain-like_sf"/>
</dbReference>